<dbReference type="Pfam" id="PF15919">
    <property type="entry name" value="HicB_lk_antitox"/>
    <property type="match status" value="1"/>
</dbReference>
<dbReference type="InterPro" id="IPR051404">
    <property type="entry name" value="TA_system_antitoxin"/>
</dbReference>
<feature type="domain" description="HicB-like antitoxin of toxin-antitoxin system" evidence="1">
    <location>
        <begin position="8"/>
        <end position="64"/>
    </location>
</feature>
<dbReference type="PANTHER" id="PTHR34504:SF2">
    <property type="entry name" value="UPF0150 PROTEIN SSL0259"/>
    <property type="match status" value="1"/>
</dbReference>
<accession>A0A1F6DDS4</accession>
<evidence type="ECO:0000259" key="1">
    <source>
        <dbReference type="Pfam" id="PF15919"/>
    </source>
</evidence>
<reference evidence="2 3" key="1">
    <citation type="journal article" date="2016" name="Nat. Commun.">
        <title>Thousands of microbial genomes shed light on interconnected biogeochemical processes in an aquifer system.</title>
        <authorList>
            <person name="Anantharaman K."/>
            <person name="Brown C.T."/>
            <person name="Hug L.A."/>
            <person name="Sharon I."/>
            <person name="Castelle C.J."/>
            <person name="Probst A.J."/>
            <person name="Thomas B.C."/>
            <person name="Singh A."/>
            <person name="Wilkins M.J."/>
            <person name="Karaoz U."/>
            <person name="Brodie E.L."/>
            <person name="Williams K.H."/>
            <person name="Hubbard S.S."/>
            <person name="Banfield J.F."/>
        </authorList>
    </citation>
    <scope>NUCLEOTIDE SEQUENCE [LARGE SCALE GENOMIC DNA]</scope>
</reference>
<gene>
    <name evidence="2" type="ORF">A2765_01205</name>
</gene>
<sequence>MRKKTFQLVFEPDLEGGYTVTVPALPGCITYGAEMEEARKMAREAIELYLEDLAASNEKIPQTDTTLFGAVEVAVK</sequence>
<dbReference type="Proteomes" id="UP000176377">
    <property type="component" value="Unassembled WGS sequence"/>
</dbReference>
<organism evidence="2 3">
    <name type="scientific">Candidatus Kaiserbacteria bacterium RIFCSPHIGHO2_01_FULL_56_24</name>
    <dbReference type="NCBI Taxonomy" id="1798487"/>
    <lineage>
        <taxon>Bacteria</taxon>
        <taxon>Candidatus Kaiseribacteriota</taxon>
    </lineage>
</organism>
<dbReference type="Gene3D" id="3.30.160.250">
    <property type="match status" value="1"/>
</dbReference>
<protein>
    <submittedName>
        <fullName evidence="2">Antitoxin HicB</fullName>
    </submittedName>
</protein>
<evidence type="ECO:0000313" key="3">
    <source>
        <dbReference type="Proteomes" id="UP000176377"/>
    </source>
</evidence>
<proteinExistence type="predicted"/>
<comment type="caution">
    <text evidence="2">The sequence shown here is derived from an EMBL/GenBank/DDBJ whole genome shotgun (WGS) entry which is preliminary data.</text>
</comment>
<name>A0A1F6DDS4_9BACT</name>
<dbReference type="SUPFAM" id="SSF143100">
    <property type="entry name" value="TTHA1013/TTHA0281-like"/>
    <property type="match status" value="1"/>
</dbReference>
<dbReference type="InterPro" id="IPR031807">
    <property type="entry name" value="HicB-like"/>
</dbReference>
<dbReference type="AlphaFoldDB" id="A0A1F6DDS4"/>
<dbReference type="PANTHER" id="PTHR34504">
    <property type="entry name" value="ANTITOXIN HICB"/>
    <property type="match status" value="1"/>
</dbReference>
<dbReference type="InterPro" id="IPR035069">
    <property type="entry name" value="TTHA1013/TTHA0281-like"/>
</dbReference>
<evidence type="ECO:0000313" key="2">
    <source>
        <dbReference type="EMBL" id="OGG59192.1"/>
    </source>
</evidence>
<dbReference type="EMBL" id="MFLA01000023">
    <property type="protein sequence ID" value="OGG59192.1"/>
    <property type="molecule type" value="Genomic_DNA"/>
</dbReference>